<evidence type="ECO:0000313" key="2">
    <source>
        <dbReference type="EMBL" id="GAA1903699.1"/>
    </source>
</evidence>
<dbReference type="InterPro" id="IPR013797">
    <property type="entry name" value="Maltooligo_trehalose_synth_4"/>
</dbReference>
<keyword evidence="3" id="KW-1185">Reference proteome</keyword>
<dbReference type="Gene3D" id="3.30.1590.10">
    <property type="entry name" value="Maltooligosyl trehalose synthase, domain 2"/>
    <property type="match status" value="1"/>
</dbReference>
<dbReference type="SMART" id="SM00642">
    <property type="entry name" value="Aamy"/>
    <property type="match status" value="1"/>
</dbReference>
<dbReference type="NCBIfam" id="TIGR02401">
    <property type="entry name" value="trehalose_TreY"/>
    <property type="match status" value="1"/>
</dbReference>
<dbReference type="InterPro" id="IPR012767">
    <property type="entry name" value="Trehalose_TreY"/>
</dbReference>
<dbReference type="PANTHER" id="PTHR10357">
    <property type="entry name" value="ALPHA-AMYLASE FAMILY MEMBER"/>
    <property type="match status" value="1"/>
</dbReference>
<dbReference type="InterPro" id="IPR006047">
    <property type="entry name" value="GH13_cat_dom"/>
</dbReference>
<dbReference type="InterPro" id="IPR017853">
    <property type="entry name" value="GH"/>
</dbReference>
<dbReference type="Pfam" id="PF00128">
    <property type="entry name" value="Alpha-amylase"/>
    <property type="match status" value="1"/>
</dbReference>
<feature type="domain" description="Glycosyl hydrolase family 13 catalytic" evidence="1">
    <location>
        <begin position="16"/>
        <end position="692"/>
    </location>
</feature>
<evidence type="ECO:0000313" key="3">
    <source>
        <dbReference type="Proteomes" id="UP001501612"/>
    </source>
</evidence>
<dbReference type="CDD" id="cd11336">
    <property type="entry name" value="AmyAc_MTSase"/>
    <property type="match status" value="1"/>
</dbReference>
<evidence type="ECO:0000259" key="1">
    <source>
        <dbReference type="SMART" id="SM00642"/>
    </source>
</evidence>
<dbReference type="Proteomes" id="UP001501612">
    <property type="component" value="Unassembled WGS sequence"/>
</dbReference>
<gene>
    <name evidence="2" type="primary">treY</name>
    <name evidence="2" type="ORF">GCM10009737_00440</name>
</gene>
<reference evidence="2 3" key="1">
    <citation type="journal article" date="2019" name="Int. J. Syst. Evol. Microbiol.">
        <title>The Global Catalogue of Microorganisms (GCM) 10K type strain sequencing project: providing services to taxonomists for standard genome sequencing and annotation.</title>
        <authorList>
            <consortium name="The Broad Institute Genomics Platform"/>
            <consortium name="The Broad Institute Genome Sequencing Center for Infectious Disease"/>
            <person name="Wu L."/>
            <person name="Ma J."/>
        </authorList>
    </citation>
    <scope>NUCLEOTIDE SEQUENCE [LARGE SCALE GENOMIC DNA]</scope>
    <source>
        <strain evidence="2 3">JCM 14046</strain>
    </source>
</reference>
<dbReference type="Gene3D" id="1.10.150.200">
    <property type="entry name" value="Maltooligosyl trehalose synthase, domain 3"/>
    <property type="match status" value="1"/>
</dbReference>
<dbReference type="RefSeq" id="WP_344002011.1">
    <property type="nucleotide sequence ID" value="NZ_BAAAMY010000001.1"/>
</dbReference>
<accession>A0ABN2NUR4</accession>
<protein>
    <submittedName>
        <fullName evidence="2">Malto-oligosyltrehalose synthase</fullName>
    </submittedName>
</protein>
<dbReference type="Gene3D" id="3.20.20.80">
    <property type="entry name" value="Glycosidases"/>
    <property type="match status" value="1"/>
</dbReference>
<dbReference type="PANTHER" id="PTHR10357:SF216">
    <property type="entry name" value="MALTOOLIGOSYL TREHALOSE SYNTHASE-RELATED"/>
    <property type="match status" value="1"/>
</dbReference>
<dbReference type="Gene3D" id="1.10.10.470">
    <property type="entry name" value="Maltooligosyl trehalose synthase, domain 4"/>
    <property type="match status" value="1"/>
</dbReference>
<comment type="caution">
    <text evidence="2">The sequence shown here is derived from an EMBL/GenBank/DDBJ whole genome shotgun (WGS) entry which is preliminary data.</text>
</comment>
<organism evidence="2 3">
    <name type="scientific">Nocardioides lentus</name>
    <dbReference type="NCBI Taxonomy" id="338077"/>
    <lineage>
        <taxon>Bacteria</taxon>
        <taxon>Bacillati</taxon>
        <taxon>Actinomycetota</taxon>
        <taxon>Actinomycetes</taxon>
        <taxon>Propionibacteriales</taxon>
        <taxon>Nocardioidaceae</taxon>
        <taxon>Nocardioides</taxon>
    </lineage>
</organism>
<dbReference type="EMBL" id="BAAAMY010000001">
    <property type="protein sequence ID" value="GAA1903699.1"/>
    <property type="molecule type" value="Genomic_DNA"/>
</dbReference>
<sequence>MSTAPTSRSGAAGRVPVSTYRLQVTEAFDLTEATRTLTYLHDLGVDWVYLSPLLAAEPGSDHGYDVVDHHRVDASRGGLPGLTRLAAEARRLGLGVLVDIVPNHVGVATPAANDWWWDLLTHGPSSTYADAFDVDWTGGGDDEASRGRLVVPVLGDDDVDDWGGALRLEDGEIRYHDHRFPVAPGTLVAGDVEATHAAQHYRLALWREADHGLNYRRFFAVNTLAGIRVEERRWFDASHEQIGRWFAGEGREPLVDGLRVDHPDGLRDPEGYLADLAALTGDAYVLVEKILEGVGPGSEELPESWATAGTTGYDAMALVDRLLVDPAGEEPLTALEARLAARPHDWAAMVHGTKRTVADTILGSEVRRIVRELRAHGVGGHTDEALVDAVAELLACFGTYRSYLPHGAEHLADAHAAALRHRPDLDDVLETAVAVLGDADAPPALRFQQTSGMVMAKGVEDCAFYRTSRLTSLCEVGGDPSVWSLTTGDFHAVMARRLHAWPHAMVAGSTHDTKRGEDVRARISVLAEVPATWERALDRLLDLVPVPDPSFGSLLWQAVLGAWPGSQDPDTREQYRDRLHAYAEKAMREAGDRTQWTDVDAEYEAAVHACVDAAFDDRRVRAVLDELLEVVVTPGQSNALAAKLVSLTMPGVPDVYQGSELWEQSLVDPDNRRPVDYAVRRSVLDAVVAGVRPPWVGGRDDSGAAKLHLVHAALHARREHPGLFTAYEPLLAEGDAADHVVAFDRGGAVTVATRLPVGLAERGGWGDTVLRLPAGGVTDALTGRRWDGAVRLDELLAAYPVALLLPTDHAGEETR</sequence>
<name>A0ABN2NUR4_9ACTN</name>
<proteinExistence type="predicted"/>
<dbReference type="SUPFAM" id="SSF51445">
    <property type="entry name" value="(Trans)glycosidases"/>
    <property type="match status" value="1"/>
</dbReference>